<gene>
    <name evidence="3" type="ORF">A2973_05350</name>
</gene>
<dbReference type="Proteomes" id="UP000176409">
    <property type="component" value="Unassembled WGS sequence"/>
</dbReference>
<evidence type="ECO:0000313" key="3">
    <source>
        <dbReference type="EMBL" id="OGG30040.1"/>
    </source>
</evidence>
<protein>
    <recommendedName>
        <fullName evidence="2">GIY-YIG domain-containing protein</fullName>
    </recommendedName>
</protein>
<evidence type="ECO:0000259" key="2">
    <source>
        <dbReference type="PROSITE" id="PS50164"/>
    </source>
</evidence>
<evidence type="ECO:0000256" key="1">
    <source>
        <dbReference type="ARBA" id="ARBA00007435"/>
    </source>
</evidence>
<name>A0A1F6AZD8_9BACT</name>
<proteinExistence type="inferred from homology"/>
<reference evidence="3 4" key="1">
    <citation type="journal article" date="2016" name="Nat. Commun.">
        <title>Thousands of microbial genomes shed light on interconnected biogeochemical processes in an aquifer system.</title>
        <authorList>
            <person name="Anantharaman K."/>
            <person name="Brown C.T."/>
            <person name="Hug L.A."/>
            <person name="Sharon I."/>
            <person name="Castelle C.J."/>
            <person name="Probst A.J."/>
            <person name="Thomas B.C."/>
            <person name="Singh A."/>
            <person name="Wilkins M.J."/>
            <person name="Karaoz U."/>
            <person name="Brodie E.L."/>
            <person name="Williams K.H."/>
            <person name="Hubbard S.S."/>
            <person name="Banfield J.F."/>
        </authorList>
    </citation>
    <scope>NUCLEOTIDE SEQUENCE [LARGE SCALE GENOMIC DNA]</scope>
</reference>
<evidence type="ECO:0000313" key="4">
    <source>
        <dbReference type="Proteomes" id="UP000176409"/>
    </source>
</evidence>
<feature type="domain" description="GIY-YIG" evidence="2">
    <location>
        <begin position="1"/>
        <end position="77"/>
    </location>
</feature>
<dbReference type="EMBL" id="MFJZ01000032">
    <property type="protein sequence ID" value="OGG30040.1"/>
    <property type="molecule type" value="Genomic_DNA"/>
</dbReference>
<organism evidence="3 4">
    <name type="scientific">Candidatus Gottesmanbacteria bacterium RIFCSPLOWO2_01_FULL_49_10</name>
    <dbReference type="NCBI Taxonomy" id="1798396"/>
    <lineage>
        <taxon>Bacteria</taxon>
        <taxon>Candidatus Gottesmaniibacteriota</taxon>
    </lineage>
</organism>
<dbReference type="SUPFAM" id="SSF82771">
    <property type="entry name" value="GIY-YIG endonuclease"/>
    <property type="match status" value="1"/>
</dbReference>
<comment type="caution">
    <text evidence="3">The sequence shown here is derived from an EMBL/GenBank/DDBJ whole genome shotgun (WGS) entry which is preliminary data.</text>
</comment>
<dbReference type="AlphaFoldDB" id="A0A1F6AZD8"/>
<dbReference type="InterPro" id="IPR000305">
    <property type="entry name" value="GIY-YIG_endonuc"/>
</dbReference>
<dbReference type="InterPro" id="IPR035901">
    <property type="entry name" value="GIY-YIG_endonuc_sf"/>
</dbReference>
<dbReference type="Pfam" id="PF01541">
    <property type="entry name" value="GIY-YIG"/>
    <property type="match status" value="1"/>
</dbReference>
<dbReference type="PANTHER" id="PTHR34477">
    <property type="entry name" value="UPF0213 PROTEIN YHBQ"/>
    <property type="match status" value="1"/>
</dbReference>
<comment type="similarity">
    <text evidence="1">Belongs to the UPF0213 family.</text>
</comment>
<accession>A0A1F6AZD8</accession>
<dbReference type="PROSITE" id="PS50164">
    <property type="entry name" value="GIY_YIG"/>
    <property type="match status" value="1"/>
</dbReference>
<dbReference type="InterPro" id="IPR050190">
    <property type="entry name" value="UPF0213_domain"/>
</dbReference>
<sequence>MYCTYILQSKKDDKYYIGSTDNLVKRLKRHNKGHSRYTKGRGPFLLIYKEVYRTRSEAKKREYYLKSLKNRGAIGKIIKDAVFV</sequence>
<dbReference type="PANTHER" id="PTHR34477:SF1">
    <property type="entry name" value="UPF0213 PROTEIN YHBQ"/>
    <property type="match status" value="1"/>
</dbReference>
<dbReference type="Gene3D" id="3.40.1440.10">
    <property type="entry name" value="GIY-YIG endonuclease"/>
    <property type="match status" value="1"/>
</dbReference>
<dbReference type="CDD" id="cd10449">
    <property type="entry name" value="GIY-YIG_SLX1_like"/>
    <property type="match status" value="1"/>
</dbReference>